<evidence type="ECO:0000256" key="2">
    <source>
        <dbReference type="ARBA" id="ARBA00022692"/>
    </source>
</evidence>
<dbReference type="PANTHER" id="PTHR34597">
    <property type="entry name" value="SLR1661 PROTEIN"/>
    <property type="match status" value="1"/>
</dbReference>
<evidence type="ECO:0000259" key="6">
    <source>
        <dbReference type="Pfam" id="PF08479"/>
    </source>
</evidence>
<evidence type="ECO:0000313" key="7">
    <source>
        <dbReference type="EMBL" id="APZ90628.1"/>
    </source>
</evidence>
<protein>
    <submittedName>
        <fullName evidence="7">Heme/hemopexin transporter protein HuxB</fullName>
    </submittedName>
</protein>
<dbReference type="GO" id="GO:0008320">
    <property type="term" value="F:protein transmembrane transporter activity"/>
    <property type="evidence" value="ECO:0007669"/>
    <property type="project" value="TreeGrafter"/>
</dbReference>
<dbReference type="InterPro" id="IPR051544">
    <property type="entry name" value="TPS_OM_transporter"/>
</dbReference>
<dbReference type="InterPro" id="IPR013686">
    <property type="entry name" value="Polypept-transport_assoc_ShlB"/>
</dbReference>
<evidence type="ECO:0000256" key="3">
    <source>
        <dbReference type="ARBA" id="ARBA00023237"/>
    </source>
</evidence>
<keyword evidence="8" id="KW-1185">Reference proteome</keyword>
<evidence type="ECO:0000256" key="1">
    <source>
        <dbReference type="ARBA" id="ARBA00022452"/>
    </source>
</evidence>
<dbReference type="STRING" id="1891926.Fuma_00209"/>
<feature type="domain" description="Haemolysin activator HlyB C-terminal" evidence="5">
    <location>
        <begin position="232"/>
        <end position="555"/>
    </location>
</feature>
<dbReference type="GO" id="GO:0046819">
    <property type="term" value="P:protein secretion by the type V secretion system"/>
    <property type="evidence" value="ECO:0007669"/>
    <property type="project" value="TreeGrafter"/>
</dbReference>
<proteinExistence type="predicted"/>
<dbReference type="Proteomes" id="UP000187735">
    <property type="component" value="Chromosome"/>
</dbReference>
<dbReference type="RefSeq" id="WP_158520818.1">
    <property type="nucleotide sequence ID" value="NZ_CP017641.1"/>
</dbReference>
<evidence type="ECO:0000313" key="8">
    <source>
        <dbReference type="Proteomes" id="UP000187735"/>
    </source>
</evidence>
<keyword evidence="2" id="KW-0812">Transmembrane</keyword>
<accession>A0A1P8W996</accession>
<reference evidence="7 8" key="1">
    <citation type="journal article" date="2016" name="Front. Microbiol.">
        <title>Fuerstia marisgermanicae gen. nov., sp. nov., an Unusual Member of the Phylum Planctomycetes from the German Wadden Sea.</title>
        <authorList>
            <person name="Kohn T."/>
            <person name="Heuer A."/>
            <person name="Jogler M."/>
            <person name="Vollmers J."/>
            <person name="Boedeker C."/>
            <person name="Bunk B."/>
            <person name="Rast P."/>
            <person name="Borchert D."/>
            <person name="Glockner I."/>
            <person name="Freese H.M."/>
            <person name="Klenk H.P."/>
            <person name="Overmann J."/>
            <person name="Kaster A.K."/>
            <person name="Rohde M."/>
            <person name="Wiegand S."/>
            <person name="Jogler C."/>
        </authorList>
    </citation>
    <scope>NUCLEOTIDE SEQUENCE [LARGE SCALE GENOMIC DNA]</scope>
    <source>
        <strain evidence="7 8">NH11</strain>
    </source>
</reference>
<dbReference type="Gene3D" id="2.40.160.50">
    <property type="entry name" value="membrane protein fhac: a member of the omp85/tpsb transporter family"/>
    <property type="match status" value="1"/>
</dbReference>
<evidence type="ECO:0000259" key="5">
    <source>
        <dbReference type="Pfam" id="PF03865"/>
    </source>
</evidence>
<dbReference type="PANTHER" id="PTHR34597:SF3">
    <property type="entry name" value="OUTER MEMBRANE TRANSPORTER CDIB"/>
    <property type="match status" value="1"/>
</dbReference>
<evidence type="ECO:0000256" key="4">
    <source>
        <dbReference type="SAM" id="SignalP"/>
    </source>
</evidence>
<keyword evidence="1" id="KW-1134">Transmembrane beta strand</keyword>
<dbReference type="InterPro" id="IPR005565">
    <property type="entry name" value="Hemolysn_activator_HlyB_C"/>
</dbReference>
<dbReference type="Pfam" id="PF08479">
    <property type="entry name" value="POTRA_2"/>
    <property type="match status" value="1"/>
</dbReference>
<dbReference type="GO" id="GO:0098046">
    <property type="term" value="C:type V protein secretion system complex"/>
    <property type="evidence" value="ECO:0007669"/>
    <property type="project" value="TreeGrafter"/>
</dbReference>
<keyword evidence="3" id="KW-0998">Cell outer membrane</keyword>
<feature type="chain" id="PRO_5012117101" evidence="4">
    <location>
        <begin position="37"/>
        <end position="592"/>
    </location>
</feature>
<dbReference type="OrthoDB" id="290122at2"/>
<keyword evidence="4" id="KW-0732">Signal</keyword>
<gene>
    <name evidence="7" type="primary">hxuB_1</name>
    <name evidence="7" type="ORF">Fuma_00209</name>
</gene>
<dbReference type="Pfam" id="PF03865">
    <property type="entry name" value="ShlB"/>
    <property type="match status" value="1"/>
</dbReference>
<dbReference type="Gene3D" id="3.10.20.310">
    <property type="entry name" value="membrane protein fhac"/>
    <property type="match status" value="1"/>
</dbReference>
<keyword evidence="1" id="KW-0472">Membrane</keyword>
<dbReference type="AlphaFoldDB" id="A0A1P8W996"/>
<dbReference type="PROSITE" id="PS51257">
    <property type="entry name" value="PROKAR_LIPOPROTEIN"/>
    <property type="match status" value="1"/>
</dbReference>
<sequence length="592" mass="65793" precursor="true">MPHRFAPLAIKRGRPRSAAFLLTIVASVSCSVPLAAQDMDRYRPDTPTTGRNVVNLPVPPATYADGSPEVIIEELKGVMILADESRLQDPIKPFEGIRLDPKADLTVARGDGFKSEMQPYLGQPISILALNQLAQHIVTMYRNNGQPVVEVHMPPGQDITDGVVQVVITESKIGRIDFRGNCHFDDCLLQRQSWLRPGQNIFVASLENELLWYNKNPYRTVGVTLEPGQAAGTTDVVYSVCEQRPMRGFVGYRDTGTRSTNRERMVFGFNRANPKGDDGQFSYQFEADAQLAGRVGVHSFTYTAPIFDNRDSWTIYGSYGNLDNLLPVAGDPTDGRMWQVSLRYNHPLHEDNCRLDEMHFGLDVKGTDNDLDFGGTNIQSSDVHVVNFMAGLGSRQQYDDGYTAYGVDGYFSPGHLLSSNRDSDFSRFRSGAKSLYGYGRGYVERLYEVGARSDLFVRATGQLGSYKLLPSEQLGFGGYDTIRGYDMRTVNGDSGYILNMEYRSKPIIGCCNDKQTSLTLLTFLDAGQQFNWGAYDAALNSPDQEFLASTGVGLRYSIDPNCSLRLDYGYPLRDKLAENSKGRLHVGAVLSY</sequence>
<dbReference type="EMBL" id="CP017641">
    <property type="protein sequence ID" value="APZ90628.1"/>
    <property type="molecule type" value="Genomic_DNA"/>
</dbReference>
<name>A0A1P8W996_9PLAN</name>
<feature type="signal peptide" evidence="4">
    <location>
        <begin position="1"/>
        <end position="36"/>
    </location>
</feature>
<organism evidence="7 8">
    <name type="scientific">Fuerstiella marisgermanici</name>
    <dbReference type="NCBI Taxonomy" id="1891926"/>
    <lineage>
        <taxon>Bacteria</taxon>
        <taxon>Pseudomonadati</taxon>
        <taxon>Planctomycetota</taxon>
        <taxon>Planctomycetia</taxon>
        <taxon>Planctomycetales</taxon>
        <taxon>Planctomycetaceae</taxon>
        <taxon>Fuerstiella</taxon>
    </lineage>
</organism>
<dbReference type="KEGG" id="fmr:Fuma_00209"/>
<feature type="domain" description="Polypeptide-transport-associated ShlB-type" evidence="6">
    <location>
        <begin position="113"/>
        <end position="170"/>
    </location>
</feature>